<dbReference type="GO" id="GO:0003697">
    <property type="term" value="F:single-stranded DNA binding"/>
    <property type="evidence" value="ECO:0007669"/>
    <property type="project" value="InterPro"/>
</dbReference>
<evidence type="ECO:0000256" key="2">
    <source>
        <dbReference type="PROSITE-ProRule" id="PRU00252"/>
    </source>
</evidence>
<evidence type="ECO:0000313" key="3">
    <source>
        <dbReference type="EMBL" id="DAD97972.1"/>
    </source>
</evidence>
<dbReference type="Gene3D" id="2.40.50.140">
    <property type="entry name" value="Nucleic acid-binding proteins"/>
    <property type="match status" value="2"/>
</dbReference>
<proteinExistence type="predicted"/>
<organism evidence="3">
    <name type="scientific">Siphoviridae sp. ctnMb19</name>
    <dbReference type="NCBI Taxonomy" id="2825659"/>
    <lineage>
        <taxon>Viruses</taxon>
        <taxon>Duplodnaviria</taxon>
        <taxon>Heunggongvirae</taxon>
        <taxon>Uroviricota</taxon>
        <taxon>Caudoviricetes</taxon>
    </lineage>
</organism>
<evidence type="ECO:0000256" key="1">
    <source>
        <dbReference type="ARBA" id="ARBA00023125"/>
    </source>
</evidence>
<protein>
    <submittedName>
        <fullName evidence="3">Single strand binding protein</fullName>
    </submittedName>
</protein>
<dbReference type="InterPro" id="IPR000424">
    <property type="entry name" value="Primosome_PriB/ssb"/>
</dbReference>
<name>A0A8S5NUD1_9CAUD</name>
<dbReference type="Pfam" id="PF00436">
    <property type="entry name" value="SSB"/>
    <property type="match status" value="1"/>
</dbReference>
<dbReference type="CDD" id="cd04496">
    <property type="entry name" value="SSB_OBF"/>
    <property type="match status" value="1"/>
</dbReference>
<dbReference type="NCBIfam" id="NF004476">
    <property type="entry name" value="PRK05813.1"/>
    <property type="match status" value="1"/>
</dbReference>
<reference evidence="3" key="1">
    <citation type="journal article" date="2021" name="Proc. Natl. Acad. Sci. U.S.A.">
        <title>A Catalog of Tens of Thousands of Viruses from Human Metagenomes Reveals Hidden Associations with Chronic Diseases.</title>
        <authorList>
            <person name="Tisza M.J."/>
            <person name="Buck C.B."/>
        </authorList>
    </citation>
    <scope>NUCLEOTIDE SEQUENCE</scope>
    <source>
        <strain evidence="3">CtnMb19</strain>
    </source>
</reference>
<sequence>MITNNKAYMIGKIAKKPVFSHEVYGEGFYIFHIEAPRKSGNVDTLPVVVSERLVDINRLDVDRTVVINGQIRSYNQHIDGTHSHLILSIFAREIDILEDVEIPLDTNNSIEIVGHLRKAPTYRTTPQGREVCDIMMAVNRAYGKSDYIPCITWGRTAKFVGHLPVGTHIEMTGRFQSRPYAKKISEDEIENRVAYEVSVGRVEIIEEKENADE</sequence>
<dbReference type="EMBL" id="BK015251">
    <property type="protein sequence ID" value="DAD97972.1"/>
    <property type="molecule type" value="Genomic_DNA"/>
</dbReference>
<keyword evidence="1 2" id="KW-0238">DNA-binding</keyword>
<accession>A0A8S5NUD1</accession>
<dbReference type="SUPFAM" id="SSF50249">
    <property type="entry name" value="Nucleic acid-binding proteins"/>
    <property type="match status" value="1"/>
</dbReference>
<dbReference type="PROSITE" id="PS50935">
    <property type="entry name" value="SSB"/>
    <property type="match status" value="1"/>
</dbReference>
<dbReference type="InterPro" id="IPR012340">
    <property type="entry name" value="NA-bd_OB-fold"/>
</dbReference>